<gene>
    <name evidence="2" type="ordered locus">Cyan10605_3536</name>
</gene>
<organism evidence="2 3">
    <name type="scientific">Cyanobacterium aponinum (strain PCC 10605)</name>
    <dbReference type="NCBI Taxonomy" id="755178"/>
    <lineage>
        <taxon>Bacteria</taxon>
        <taxon>Bacillati</taxon>
        <taxon>Cyanobacteriota</taxon>
        <taxon>Cyanophyceae</taxon>
        <taxon>Oscillatoriophycideae</taxon>
        <taxon>Chroococcales</taxon>
        <taxon>Geminocystaceae</taxon>
        <taxon>Cyanobacterium</taxon>
    </lineage>
</organism>
<keyword evidence="1" id="KW-0812">Transmembrane</keyword>
<evidence type="ECO:0000313" key="2">
    <source>
        <dbReference type="EMBL" id="AFZ55569.1"/>
    </source>
</evidence>
<dbReference type="KEGG" id="can:Cyan10605_3536"/>
<protein>
    <submittedName>
        <fullName evidence="2">Uncharacterized protein</fullName>
    </submittedName>
</protein>
<keyword evidence="1" id="KW-0472">Membrane</keyword>
<name>K9Z8T3_CYAAP</name>
<sequence length="51" mass="5976">MKIEWLIFYALSILLISILFEKSIETQALVAELLKIFISGYLGYLIRQLKE</sequence>
<keyword evidence="3" id="KW-1185">Reference proteome</keyword>
<evidence type="ECO:0000256" key="1">
    <source>
        <dbReference type="SAM" id="Phobius"/>
    </source>
</evidence>
<accession>K9Z8T3</accession>
<dbReference type="Proteomes" id="UP000010480">
    <property type="component" value="Plasmid pCYAN10605.01"/>
</dbReference>
<dbReference type="HOGENOM" id="CLU_3097935_0_0_3"/>
<feature type="transmembrane region" description="Helical" evidence="1">
    <location>
        <begin position="26"/>
        <end position="46"/>
    </location>
</feature>
<feature type="transmembrane region" description="Helical" evidence="1">
    <location>
        <begin position="5"/>
        <end position="20"/>
    </location>
</feature>
<evidence type="ECO:0000313" key="3">
    <source>
        <dbReference type="Proteomes" id="UP000010480"/>
    </source>
</evidence>
<dbReference type="AlphaFoldDB" id="K9Z8T3"/>
<dbReference type="EMBL" id="CP003948">
    <property type="protein sequence ID" value="AFZ55569.1"/>
    <property type="molecule type" value="Genomic_DNA"/>
</dbReference>
<geneLocation type="plasmid" evidence="2 3">
    <name>pCYAN10605.01</name>
</geneLocation>
<keyword evidence="1" id="KW-1133">Transmembrane helix</keyword>
<dbReference type="RefSeq" id="WP_015221284.1">
    <property type="nucleotide sequence ID" value="NC_019777.1"/>
</dbReference>
<proteinExistence type="predicted"/>
<keyword evidence="2" id="KW-0614">Plasmid</keyword>
<reference evidence="3" key="1">
    <citation type="journal article" date="2013" name="Proc. Natl. Acad. Sci. U.S.A.">
        <title>Improving the coverage of the cyanobacterial phylum using diversity-driven genome sequencing.</title>
        <authorList>
            <person name="Shih P.M."/>
            <person name="Wu D."/>
            <person name="Latifi A."/>
            <person name="Axen S.D."/>
            <person name="Fewer D.P."/>
            <person name="Talla E."/>
            <person name="Calteau A."/>
            <person name="Cai F."/>
            <person name="Tandeau de Marsac N."/>
            <person name="Rippka R."/>
            <person name="Herdman M."/>
            <person name="Sivonen K."/>
            <person name="Coursin T."/>
            <person name="Laurent T."/>
            <person name="Goodwin L."/>
            <person name="Nolan M."/>
            <person name="Davenport K.W."/>
            <person name="Han C.S."/>
            <person name="Rubin E.M."/>
            <person name="Eisen J.A."/>
            <person name="Woyke T."/>
            <person name="Gugger M."/>
            <person name="Kerfeld C.A."/>
        </authorList>
    </citation>
    <scope>NUCLEOTIDE SEQUENCE [LARGE SCALE GENOMIC DNA]</scope>
    <source>
        <strain evidence="3">PCC 10605</strain>
        <plasmid evidence="3">Plasmid pCYAN10605.01</plasmid>
    </source>
</reference>